<dbReference type="GO" id="GO:0005886">
    <property type="term" value="C:plasma membrane"/>
    <property type="evidence" value="ECO:0007669"/>
    <property type="project" value="UniProtKB-SubCell"/>
</dbReference>
<keyword evidence="5" id="KW-0472">Membrane</keyword>
<accession>A0YBM4</accession>
<protein>
    <submittedName>
        <fullName evidence="7">Putative acetyltransferase</fullName>
    </submittedName>
</protein>
<dbReference type="InterPro" id="IPR004960">
    <property type="entry name" value="LipA_acyltrans"/>
</dbReference>
<evidence type="ECO:0000313" key="8">
    <source>
        <dbReference type="Proteomes" id="UP000004931"/>
    </source>
</evidence>
<dbReference type="Pfam" id="PF03279">
    <property type="entry name" value="Lip_A_acyltrans"/>
    <property type="match status" value="1"/>
</dbReference>
<evidence type="ECO:0000256" key="1">
    <source>
        <dbReference type="ARBA" id="ARBA00004533"/>
    </source>
</evidence>
<keyword evidence="2" id="KW-1003">Cell membrane</keyword>
<keyword evidence="6" id="KW-0012">Acyltransferase</keyword>
<evidence type="ECO:0000313" key="7">
    <source>
        <dbReference type="EMBL" id="EAW31954.1"/>
    </source>
</evidence>
<evidence type="ECO:0000256" key="6">
    <source>
        <dbReference type="ARBA" id="ARBA00023315"/>
    </source>
</evidence>
<name>A0YBM4_9GAMM</name>
<evidence type="ECO:0000256" key="4">
    <source>
        <dbReference type="ARBA" id="ARBA00022679"/>
    </source>
</evidence>
<comment type="caution">
    <text evidence="7">The sequence shown here is derived from an EMBL/GenBank/DDBJ whole genome shotgun (WGS) entry which is preliminary data.</text>
</comment>
<dbReference type="CDD" id="cd07984">
    <property type="entry name" value="LPLAT_LABLAT-like"/>
    <property type="match status" value="1"/>
</dbReference>
<dbReference type="EMBL" id="AAVT01000002">
    <property type="protein sequence ID" value="EAW31954.1"/>
    <property type="molecule type" value="Genomic_DNA"/>
</dbReference>
<dbReference type="GO" id="GO:0016746">
    <property type="term" value="F:acyltransferase activity"/>
    <property type="evidence" value="ECO:0007669"/>
    <property type="project" value="UniProtKB-KW"/>
</dbReference>
<proteinExistence type="predicted"/>
<sequence length="157" mass="18710">MARYRRAVVKDNISQAFLDKSENEINQLVKSFYRFLCDNFIEVLKSLSMRDKEPDRRVTFRNPEIFDRYIEQQQSMLLLTIHQSNWEWLLLALSVKLSFPIDVIYKPLSNRPLDELMRHSRESHGAKVIAHNKAAKEILKKEGSFEVFLWPQTNRRV</sequence>
<dbReference type="GO" id="GO:0009247">
    <property type="term" value="P:glycolipid biosynthetic process"/>
    <property type="evidence" value="ECO:0007669"/>
    <property type="project" value="UniProtKB-ARBA"/>
</dbReference>
<dbReference type="Proteomes" id="UP000004931">
    <property type="component" value="Unassembled WGS sequence"/>
</dbReference>
<dbReference type="AlphaFoldDB" id="A0YBM4"/>
<dbReference type="STRING" id="247633.GP2143_05870"/>
<keyword evidence="3" id="KW-0997">Cell inner membrane</keyword>
<reference evidence="7 8" key="1">
    <citation type="journal article" date="2010" name="J. Bacteriol.">
        <title>Genome sequence of the oligotrophic marine Gammaproteobacterium HTCC2143, isolated from the Oregon Coast.</title>
        <authorList>
            <person name="Oh H.M."/>
            <person name="Kang I."/>
            <person name="Ferriera S."/>
            <person name="Giovannoni S.J."/>
            <person name="Cho J.C."/>
        </authorList>
    </citation>
    <scope>NUCLEOTIDE SEQUENCE [LARGE SCALE GENOMIC DNA]</scope>
    <source>
        <strain evidence="7 8">HTCC2143</strain>
    </source>
</reference>
<dbReference type="PANTHER" id="PTHR30606:SF10">
    <property type="entry name" value="PHOSPHATIDYLINOSITOL MANNOSIDE ACYLTRANSFERASE"/>
    <property type="match status" value="1"/>
</dbReference>
<evidence type="ECO:0000256" key="2">
    <source>
        <dbReference type="ARBA" id="ARBA00022475"/>
    </source>
</evidence>
<dbReference type="eggNOG" id="COG1560">
    <property type="taxonomic scope" value="Bacteria"/>
</dbReference>
<gene>
    <name evidence="7" type="ORF">GP2143_05870</name>
</gene>
<comment type="subcellular location">
    <subcellularLocation>
        <location evidence="1">Cell inner membrane</location>
    </subcellularLocation>
</comment>
<organism evidence="7 8">
    <name type="scientific">marine gamma proteobacterium HTCC2143</name>
    <dbReference type="NCBI Taxonomy" id="247633"/>
    <lineage>
        <taxon>Bacteria</taxon>
        <taxon>Pseudomonadati</taxon>
        <taxon>Pseudomonadota</taxon>
        <taxon>Gammaproteobacteria</taxon>
        <taxon>Cellvibrionales</taxon>
        <taxon>Spongiibacteraceae</taxon>
        <taxon>BD1-7 clade</taxon>
    </lineage>
</organism>
<dbReference type="PANTHER" id="PTHR30606">
    <property type="entry name" value="LIPID A BIOSYNTHESIS LAUROYL ACYLTRANSFERASE"/>
    <property type="match status" value="1"/>
</dbReference>
<evidence type="ECO:0000256" key="3">
    <source>
        <dbReference type="ARBA" id="ARBA00022519"/>
    </source>
</evidence>
<evidence type="ECO:0000256" key="5">
    <source>
        <dbReference type="ARBA" id="ARBA00023136"/>
    </source>
</evidence>
<keyword evidence="4 7" id="KW-0808">Transferase</keyword>
<keyword evidence="8" id="KW-1185">Reference proteome</keyword>